<evidence type="ECO:0000313" key="3">
    <source>
        <dbReference type="Proteomes" id="UP000653674"/>
    </source>
</evidence>
<dbReference type="Proteomes" id="UP000653674">
    <property type="component" value="Unassembled WGS sequence"/>
</dbReference>
<comment type="caution">
    <text evidence="2">The sequence shown here is derived from an EMBL/GenBank/DDBJ whole genome shotgun (WGS) entry which is preliminary data.</text>
</comment>
<dbReference type="GO" id="GO:0006950">
    <property type="term" value="P:response to stress"/>
    <property type="evidence" value="ECO:0007669"/>
    <property type="project" value="TreeGrafter"/>
</dbReference>
<keyword evidence="3" id="KW-1185">Reference proteome</keyword>
<dbReference type="PANTHER" id="PTHR33164">
    <property type="entry name" value="TRANSCRIPTIONAL REGULATOR, MARR FAMILY"/>
    <property type="match status" value="1"/>
</dbReference>
<dbReference type="Pfam" id="PF12802">
    <property type="entry name" value="MarR_2"/>
    <property type="match status" value="1"/>
</dbReference>
<dbReference type="InterPro" id="IPR036388">
    <property type="entry name" value="WH-like_DNA-bd_sf"/>
</dbReference>
<evidence type="ECO:0000259" key="1">
    <source>
        <dbReference type="PROSITE" id="PS50995"/>
    </source>
</evidence>
<dbReference type="InterPro" id="IPR000835">
    <property type="entry name" value="HTH_MarR-typ"/>
</dbReference>
<dbReference type="Gene3D" id="1.10.10.10">
    <property type="entry name" value="Winged helix-like DNA-binding domain superfamily/Winged helix DNA-binding domain"/>
    <property type="match status" value="1"/>
</dbReference>
<dbReference type="InterPro" id="IPR036390">
    <property type="entry name" value="WH_DNA-bd_sf"/>
</dbReference>
<dbReference type="GO" id="GO:0003700">
    <property type="term" value="F:DNA-binding transcription factor activity"/>
    <property type="evidence" value="ECO:0007669"/>
    <property type="project" value="InterPro"/>
</dbReference>
<reference evidence="2" key="1">
    <citation type="submission" date="2021-01" db="EMBL/GenBank/DDBJ databases">
        <title>Whole genome shotgun sequence of Planosporangium flavigriseum NBRC 105377.</title>
        <authorList>
            <person name="Komaki H."/>
            <person name="Tamura T."/>
        </authorList>
    </citation>
    <scope>NUCLEOTIDE SEQUENCE</scope>
    <source>
        <strain evidence="2">NBRC 105377</strain>
    </source>
</reference>
<organism evidence="2 3">
    <name type="scientific">Planosporangium flavigriseum</name>
    <dbReference type="NCBI Taxonomy" id="373681"/>
    <lineage>
        <taxon>Bacteria</taxon>
        <taxon>Bacillati</taxon>
        <taxon>Actinomycetota</taxon>
        <taxon>Actinomycetes</taxon>
        <taxon>Micromonosporales</taxon>
        <taxon>Micromonosporaceae</taxon>
        <taxon>Planosporangium</taxon>
    </lineage>
</organism>
<name>A0A8J3LH54_9ACTN</name>
<feature type="domain" description="HTH marR-type" evidence="1">
    <location>
        <begin position="30"/>
        <end position="169"/>
    </location>
</feature>
<accession>A0A8J3LH54</accession>
<dbReference type="SUPFAM" id="SSF46785">
    <property type="entry name" value="Winged helix' DNA-binding domain"/>
    <property type="match status" value="1"/>
</dbReference>
<evidence type="ECO:0000313" key="2">
    <source>
        <dbReference type="EMBL" id="GIG71617.1"/>
    </source>
</evidence>
<sequence length="176" mass="18881">MVNTSTTRRDTVDDIVDAWRAELPAAAGPELELGKRAARLAALLGEATNGQLSRLGLTRAEYEVLAILRAAGQPYQLRPTDLTSRLLLSSGGTSNLLRRLTQIGLVEREADPRDARSSWVRLTVSGIEIAEMAVRAASGAQATLLRSVPEATARAAIDALREVLVALGDESRTPIR</sequence>
<protein>
    <recommendedName>
        <fullName evidence="1">HTH marR-type domain-containing protein</fullName>
    </recommendedName>
</protein>
<proteinExistence type="predicted"/>
<dbReference type="AlphaFoldDB" id="A0A8J3LH54"/>
<dbReference type="EMBL" id="BONU01000001">
    <property type="protein sequence ID" value="GIG71617.1"/>
    <property type="molecule type" value="Genomic_DNA"/>
</dbReference>
<dbReference type="PROSITE" id="PS50995">
    <property type="entry name" value="HTH_MARR_2"/>
    <property type="match status" value="1"/>
</dbReference>
<dbReference type="SMART" id="SM00347">
    <property type="entry name" value="HTH_MARR"/>
    <property type="match status" value="1"/>
</dbReference>
<dbReference type="InterPro" id="IPR039422">
    <property type="entry name" value="MarR/SlyA-like"/>
</dbReference>
<gene>
    <name evidence="2" type="ORF">Pfl04_00210</name>
</gene>
<dbReference type="PANTHER" id="PTHR33164:SF104">
    <property type="entry name" value="TRANSCRIPTIONAL REGULATORY PROTEIN"/>
    <property type="match status" value="1"/>
</dbReference>